<organism evidence="1">
    <name type="scientific">freshwater metagenome</name>
    <dbReference type="NCBI Taxonomy" id="449393"/>
    <lineage>
        <taxon>unclassified sequences</taxon>
        <taxon>metagenomes</taxon>
        <taxon>ecological metagenomes</taxon>
    </lineage>
</organism>
<gene>
    <name evidence="1" type="ORF">UFOPK2370_00846</name>
</gene>
<dbReference type="EMBL" id="CAEZXK010000021">
    <property type="protein sequence ID" value="CAB4689369.1"/>
    <property type="molecule type" value="Genomic_DNA"/>
</dbReference>
<dbReference type="Gene3D" id="3.20.20.70">
    <property type="entry name" value="Aldolase class I"/>
    <property type="match status" value="1"/>
</dbReference>
<name>A0A6J6NRY2_9ZZZZ</name>
<sequence>MQRASFNQLQVAQVDGVDLGVIAQTFSETSWSSCSVRLLRSFTWDAKHRAFETLDTELVQGEPLIAVCGPYATADAAAFNQDPQQDVGFPEREDYDGVLYLVHGEPPVAGERYQDAAGWIVAAGKGIDGKDRFVALALEKSNTQLVHMVLENGQLEISLVLPKQIYPIEACHELIDLPQMQITSGAGDLQTAHAKLREILLAAMPARARDYSAPLIVDTWGFGTNVNQDLVSAVAATAKELDLEILTIDKGWERIVGEWQPGPHFQDGLAGLSEITAKSGTRLGLWASLGNVDPQASIAKAHPDWIATWRGKVQVVSHRTSSFCMGHGPVIDYLSGELAHLAENGLTWLLHDFETINRCDSDKHDHPQGLGEDWAVRGWYRLISQFRENYPDVWIENCWNGGKPLDLQMLAHHDTTIGDDWCDVRHNAVAKVGLGHYLPAHWCSSYMSDQNSLPLKSQLAIYAVGGPWILMGDIPNWSSEKLTLAKSVMSVYKTWRPLFASGSVGWAAISGWKPDSRWRADQAVLAISFVHPSGKELMACVITEPLSTKELIWHPVHEGAMRIVNEFTGESTDYTASEVRAGIAIPASVADGHLYSAVLVW</sequence>
<accession>A0A6J6NRY2</accession>
<reference evidence="1" key="1">
    <citation type="submission" date="2020-05" db="EMBL/GenBank/DDBJ databases">
        <authorList>
            <person name="Chiriac C."/>
            <person name="Salcher M."/>
            <person name="Ghai R."/>
            <person name="Kavagutti S V."/>
        </authorList>
    </citation>
    <scope>NUCLEOTIDE SEQUENCE</scope>
</reference>
<dbReference type="Pfam" id="PF02065">
    <property type="entry name" value="Melibiase"/>
    <property type="match status" value="1"/>
</dbReference>
<dbReference type="InterPro" id="IPR017853">
    <property type="entry name" value="GH"/>
</dbReference>
<dbReference type="AlphaFoldDB" id="A0A6J6NRY2"/>
<dbReference type="InterPro" id="IPR013785">
    <property type="entry name" value="Aldolase_TIM"/>
</dbReference>
<protein>
    <submittedName>
        <fullName evidence="1">Unannotated protein</fullName>
    </submittedName>
</protein>
<dbReference type="SUPFAM" id="SSF51445">
    <property type="entry name" value="(Trans)glycosidases"/>
    <property type="match status" value="1"/>
</dbReference>
<evidence type="ECO:0000313" key="1">
    <source>
        <dbReference type="EMBL" id="CAB4689369.1"/>
    </source>
</evidence>
<proteinExistence type="predicted"/>